<reference evidence="4 5" key="1">
    <citation type="submission" date="2020-08" db="EMBL/GenBank/DDBJ databases">
        <title>Genomic Encyclopedia of Type Strains, Phase IV (KMG-IV): sequencing the most valuable type-strain genomes for metagenomic binning, comparative biology and taxonomic classification.</title>
        <authorList>
            <person name="Goeker M."/>
        </authorList>
    </citation>
    <scope>NUCLEOTIDE SEQUENCE [LARGE SCALE GENOMIC DNA]</scope>
    <source>
        <strain evidence="4 5">DSM 21769</strain>
    </source>
</reference>
<accession>A0A841PZU9</accession>
<evidence type="ECO:0000256" key="2">
    <source>
        <dbReference type="PROSITE-ProRule" id="PRU00335"/>
    </source>
</evidence>
<dbReference type="Gene3D" id="1.10.10.60">
    <property type="entry name" value="Homeodomain-like"/>
    <property type="match status" value="1"/>
</dbReference>
<dbReference type="PROSITE" id="PS01081">
    <property type="entry name" value="HTH_TETR_1"/>
    <property type="match status" value="1"/>
</dbReference>
<name>A0A841PZU9_9BACL</name>
<dbReference type="Pfam" id="PF00440">
    <property type="entry name" value="TetR_N"/>
    <property type="match status" value="1"/>
</dbReference>
<dbReference type="InterPro" id="IPR009057">
    <property type="entry name" value="Homeodomain-like_sf"/>
</dbReference>
<dbReference type="SUPFAM" id="SSF48498">
    <property type="entry name" value="Tetracyclin repressor-like, C-terminal domain"/>
    <property type="match status" value="1"/>
</dbReference>
<dbReference type="GO" id="GO:0003677">
    <property type="term" value="F:DNA binding"/>
    <property type="evidence" value="ECO:0007669"/>
    <property type="project" value="UniProtKB-UniRule"/>
</dbReference>
<dbReference type="InterPro" id="IPR041490">
    <property type="entry name" value="KstR2_TetR_C"/>
</dbReference>
<gene>
    <name evidence="4" type="ORF">HNR44_002138</name>
</gene>
<dbReference type="Proteomes" id="UP000568839">
    <property type="component" value="Unassembled WGS sequence"/>
</dbReference>
<sequence>MRQTIKKESIRLFGENGFKETSIQDIVQALHVTKGTFYYYFSSKEELLTEIHFEFIDNLVEQIDEIASHTTKKNHQKLVDVVRLMVINIKSERSSGNILFREMRHLGENSYTEIARKRYEVRERVEGIIEEGIRDGEFRANLNSSIVSLGILGIVNWSYQWLNPEGKFSPEEVANIFVDMILHGVLLQEEDNR</sequence>
<evidence type="ECO:0000259" key="3">
    <source>
        <dbReference type="PROSITE" id="PS50977"/>
    </source>
</evidence>
<feature type="DNA-binding region" description="H-T-H motif" evidence="2">
    <location>
        <begin position="22"/>
        <end position="41"/>
    </location>
</feature>
<proteinExistence type="predicted"/>
<dbReference type="InterPro" id="IPR001647">
    <property type="entry name" value="HTH_TetR"/>
</dbReference>
<dbReference type="PANTHER" id="PTHR43479:SF11">
    <property type="entry name" value="ACREF_ENVCD OPERON REPRESSOR-RELATED"/>
    <property type="match status" value="1"/>
</dbReference>
<dbReference type="Pfam" id="PF17932">
    <property type="entry name" value="TetR_C_24"/>
    <property type="match status" value="1"/>
</dbReference>
<comment type="caution">
    <text evidence="4">The sequence shown here is derived from an EMBL/GenBank/DDBJ whole genome shotgun (WGS) entry which is preliminary data.</text>
</comment>
<dbReference type="AlphaFoldDB" id="A0A841PZU9"/>
<protein>
    <submittedName>
        <fullName evidence="4">AcrR family transcriptional regulator</fullName>
    </submittedName>
</protein>
<dbReference type="EMBL" id="JACHHJ010000003">
    <property type="protein sequence ID" value="MBB6450155.1"/>
    <property type="molecule type" value="Genomic_DNA"/>
</dbReference>
<dbReference type="RefSeq" id="WP_184404199.1">
    <property type="nucleotide sequence ID" value="NZ_JACHHJ010000003.1"/>
</dbReference>
<keyword evidence="5" id="KW-1185">Reference proteome</keyword>
<dbReference type="SUPFAM" id="SSF46689">
    <property type="entry name" value="Homeodomain-like"/>
    <property type="match status" value="1"/>
</dbReference>
<keyword evidence="1 2" id="KW-0238">DNA-binding</keyword>
<dbReference type="InterPro" id="IPR050624">
    <property type="entry name" value="HTH-type_Tx_Regulator"/>
</dbReference>
<dbReference type="InterPro" id="IPR036271">
    <property type="entry name" value="Tet_transcr_reg_TetR-rel_C_sf"/>
</dbReference>
<dbReference type="InterPro" id="IPR023772">
    <property type="entry name" value="DNA-bd_HTH_TetR-type_CS"/>
</dbReference>
<evidence type="ECO:0000256" key="1">
    <source>
        <dbReference type="ARBA" id="ARBA00023125"/>
    </source>
</evidence>
<dbReference type="Gene3D" id="1.10.357.10">
    <property type="entry name" value="Tetracycline Repressor, domain 2"/>
    <property type="match status" value="1"/>
</dbReference>
<evidence type="ECO:0000313" key="4">
    <source>
        <dbReference type="EMBL" id="MBB6450155.1"/>
    </source>
</evidence>
<dbReference type="PRINTS" id="PR00455">
    <property type="entry name" value="HTHTETR"/>
</dbReference>
<feature type="domain" description="HTH tetR-type" evidence="3">
    <location>
        <begin position="1"/>
        <end position="59"/>
    </location>
</feature>
<organism evidence="4 5">
    <name type="scientific">Geomicrobium halophilum</name>
    <dbReference type="NCBI Taxonomy" id="549000"/>
    <lineage>
        <taxon>Bacteria</taxon>
        <taxon>Bacillati</taxon>
        <taxon>Bacillota</taxon>
        <taxon>Bacilli</taxon>
        <taxon>Bacillales</taxon>
        <taxon>Geomicrobium</taxon>
    </lineage>
</organism>
<evidence type="ECO:0000313" key="5">
    <source>
        <dbReference type="Proteomes" id="UP000568839"/>
    </source>
</evidence>
<dbReference type="PROSITE" id="PS50977">
    <property type="entry name" value="HTH_TETR_2"/>
    <property type="match status" value="1"/>
</dbReference>
<dbReference type="PANTHER" id="PTHR43479">
    <property type="entry name" value="ACREF/ENVCD OPERON REPRESSOR-RELATED"/>
    <property type="match status" value="1"/>
</dbReference>